<dbReference type="Proteomes" id="UP001302745">
    <property type="component" value="Unassembled WGS sequence"/>
</dbReference>
<gene>
    <name evidence="2" type="ORF">C8A00DRAFT_45241</name>
</gene>
<dbReference type="InterPro" id="IPR022190">
    <property type="entry name" value="DUF3716"/>
</dbReference>
<dbReference type="EMBL" id="MU857009">
    <property type="protein sequence ID" value="KAK4151576.1"/>
    <property type="molecule type" value="Genomic_DNA"/>
</dbReference>
<evidence type="ECO:0000256" key="1">
    <source>
        <dbReference type="SAM" id="MobiDB-lite"/>
    </source>
</evidence>
<feature type="region of interest" description="Disordered" evidence="1">
    <location>
        <begin position="284"/>
        <end position="308"/>
    </location>
</feature>
<protein>
    <submittedName>
        <fullName evidence="2">Uncharacterized protein</fullName>
    </submittedName>
</protein>
<feature type="compositionally biased region" description="Acidic residues" evidence="1">
    <location>
        <begin position="97"/>
        <end position="121"/>
    </location>
</feature>
<feature type="compositionally biased region" description="Pro residues" evidence="1">
    <location>
        <begin position="287"/>
        <end position="306"/>
    </location>
</feature>
<proteinExistence type="predicted"/>
<feature type="region of interest" description="Disordered" evidence="1">
    <location>
        <begin position="1"/>
        <end position="143"/>
    </location>
</feature>
<reference evidence="2" key="1">
    <citation type="journal article" date="2023" name="Mol. Phylogenet. Evol.">
        <title>Genome-scale phylogeny and comparative genomics of the fungal order Sordariales.</title>
        <authorList>
            <person name="Hensen N."/>
            <person name="Bonometti L."/>
            <person name="Westerberg I."/>
            <person name="Brannstrom I.O."/>
            <person name="Guillou S."/>
            <person name="Cros-Aarteil S."/>
            <person name="Calhoun S."/>
            <person name="Haridas S."/>
            <person name="Kuo A."/>
            <person name="Mondo S."/>
            <person name="Pangilinan J."/>
            <person name="Riley R."/>
            <person name="LaButti K."/>
            <person name="Andreopoulos B."/>
            <person name="Lipzen A."/>
            <person name="Chen C."/>
            <person name="Yan M."/>
            <person name="Daum C."/>
            <person name="Ng V."/>
            <person name="Clum A."/>
            <person name="Steindorff A."/>
            <person name="Ohm R.A."/>
            <person name="Martin F."/>
            <person name="Silar P."/>
            <person name="Natvig D.O."/>
            <person name="Lalanne C."/>
            <person name="Gautier V."/>
            <person name="Ament-Velasquez S.L."/>
            <person name="Kruys A."/>
            <person name="Hutchinson M.I."/>
            <person name="Powell A.J."/>
            <person name="Barry K."/>
            <person name="Miller A.N."/>
            <person name="Grigoriev I.V."/>
            <person name="Debuchy R."/>
            <person name="Gladieux P."/>
            <person name="Hiltunen Thoren M."/>
            <person name="Johannesson H."/>
        </authorList>
    </citation>
    <scope>NUCLEOTIDE SEQUENCE</scope>
    <source>
        <strain evidence="2">CBS 538.74</strain>
    </source>
</reference>
<dbReference type="AlphaFoldDB" id="A0AAN6VJY5"/>
<reference evidence="2" key="2">
    <citation type="submission" date="2023-05" db="EMBL/GenBank/DDBJ databases">
        <authorList>
            <consortium name="Lawrence Berkeley National Laboratory"/>
            <person name="Steindorff A."/>
            <person name="Hensen N."/>
            <person name="Bonometti L."/>
            <person name="Westerberg I."/>
            <person name="Brannstrom I.O."/>
            <person name="Guillou S."/>
            <person name="Cros-Aarteil S."/>
            <person name="Calhoun S."/>
            <person name="Haridas S."/>
            <person name="Kuo A."/>
            <person name="Mondo S."/>
            <person name="Pangilinan J."/>
            <person name="Riley R."/>
            <person name="Labutti K."/>
            <person name="Andreopoulos B."/>
            <person name="Lipzen A."/>
            <person name="Chen C."/>
            <person name="Yanf M."/>
            <person name="Daum C."/>
            <person name="Ng V."/>
            <person name="Clum A."/>
            <person name="Ohm R."/>
            <person name="Martin F."/>
            <person name="Silar P."/>
            <person name="Natvig D."/>
            <person name="Lalanne C."/>
            <person name="Gautier V."/>
            <person name="Ament-Velasquez S.L."/>
            <person name="Kruys A."/>
            <person name="Hutchinson M.I."/>
            <person name="Powell A.J."/>
            <person name="Barry K."/>
            <person name="Miller A.N."/>
            <person name="Grigoriev I.V."/>
            <person name="Debuchy R."/>
            <person name="Gladieux P."/>
            <person name="Thoren M.H."/>
            <person name="Johannesson H."/>
        </authorList>
    </citation>
    <scope>NUCLEOTIDE SEQUENCE</scope>
    <source>
        <strain evidence="2">CBS 538.74</strain>
    </source>
</reference>
<feature type="compositionally biased region" description="Basic and acidic residues" evidence="1">
    <location>
        <begin position="80"/>
        <end position="90"/>
    </location>
</feature>
<comment type="caution">
    <text evidence="2">The sequence shown here is derived from an EMBL/GenBank/DDBJ whole genome shotgun (WGS) entry which is preliminary data.</text>
</comment>
<dbReference type="Pfam" id="PF12511">
    <property type="entry name" value="DUF3716"/>
    <property type="match status" value="1"/>
</dbReference>
<organism evidence="2 3">
    <name type="scientific">Chaetomidium leptoderma</name>
    <dbReference type="NCBI Taxonomy" id="669021"/>
    <lineage>
        <taxon>Eukaryota</taxon>
        <taxon>Fungi</taxon>
        <taxon>Dikarya</taxon>
        <taxon>Ascomycota</taxon>
        <taxon>Pezizomycotina</taxon>
        <taxon>Sordariomycetes</taxon>
        <taxon>Sordariomycetidae</taxon>
        <taxon>Sordariales</taxon>
        <taxon>Chaetomiaceae</taxon>
        <taxon>Chaetomidium</taxon>
    </lineage>
</organism>
<evidence type="ECO:0000313" key="2">
    <source>
        <dbReference type="EMBL" id="KAK4151576.1"/>
    </source>
</evidence>
<sequence length="396" mass="42439">MPPPVPSESDSESEYLSGSESVHTVHKTEEPSDSTSIFQFAPFAEPAPHLPAPRIPRPGSTGALANKAKRKAGLEDDNDDHVAKTRRTEFSDSASAESDEDEDDDEDDEDEDDDDDEDDEDIPTHGDYVNQPFSADAGPVSNGAVPKTALELLKQMHPHRRLPHTRPGNIMHCLSPLPVKQIPVVTAGFNDSKRQNMVSFLMQAVGDVLPADKACSKCTKMNGVYRGACVVVRDPRVLNVTCGACANCWYGRTGYNCSLRRPPHAAAVRALPAAPAAGTASVKATPIPVPQVPPPTHSRPPGPAPLHPGYAAALASGAVAAAPASAATSNGSPELATSLLRDQKASMWESLYRSMGTENLLRAHEGLVEQQDDLTTRLMALNRVVWERLRAREGDS</sequence>
<keyword evidence="3" id="KW-1185">Reference proteome</keyword>
<name>A0AAN6VJY5_9PEZI</name>
<evidence type="ECO:0000313" key="3">
    <source>
        <dbReference type="Proteomes" id="UP001302745"/>
    </source>
</evidence>
<accession>A0AAN6VJY5</accession>